<evidence type="ECO:0000259" key="5">
    <source>
        <dbReference type="PROSITE" id="PS51263"/>
    </source>
</evidence>
<dbReference type="GeneID" id="18474463"/>
<feature type="compositionally biased region" description="Polar residues" evidence="3">
    <location>
        <begin position="425"/>
        <end position="443"/>
    </location>
</feature>
<dbReference type="PANTHER" id="PTHR10829">
    <property type="entry name" value="CORTACTIN AND DREBRIN"/>
    <property type="match status" value="1"/>
</dbReference>
<organism evidence="6 7">
    <name type="scientific">Wallemia mellicola (strain ATCC MYA-4683 / CBS 633.66)</name>
    <name type="common">Wallemia sebi (CBS 633.66)</name>
    <dbReference type="NCBI Taxonomy" id="671144"/>
    <lineage>
        <taxon>Eukaryota</taxon>
        <taxon>Fungi</taxon>
        <taxon>Dikarya</taxon>
        <taxon>Basidiomycota</taxon>
        <taxon>Wallemiomycotina</taxon>
        <taxon>Wallemiomycetes</taxon>
        <taxon>Wallemiales</taxon>
        <taxon>Wallemiaceae</taxon>
        <taxon>Wallemia</taxon>
    </lineage>
</organism>
<dbReference type="CDD" id="cd11281">
    <property type="entry name" value="ADF_drebrin_like"/>
    <property type="match status" value="1"/>
</dbReference>
<dbReference type="GO" id="GO:0030427">
    <property type="term" value="C:site of polarized growth"/>
    <property type="evidence" value="ECO:0007669"/>
    <property type="project" value="TreeGrafter"/>
</dbReference>
<feature type="region of interest" description="Disordered" evidence="3">
    <location>
        <begin position="129"/>
        <end position="501"/>
    </location>
</feature>
<feature type="compositionally biased region" description="Pro residues" evidence="3">
    <location>
        <begin position="459"/>
        <end position="475"/>
    </location>
</feature>
<feature type="region of interest" description="Disordered" evidence="3">
    <location>
        <begin position="559"/>
        <end position="586"/>
    </location>
</feature>
<dbReference type="OrthoDB" id="5971719at2759"/>
<dbReference type="AlphaFoldDB" id="I4Y6W0"/>
<feature type="domain" description="SH3" evidence="4">
    <location>
        <begin position="585"/>
        <end position="643"/>
    </location>
</feature>
<feature type="compositionally biased region" description="Polar residues" evidence="3">
    <location>
        <begin position="130"/>
        <end position="143"/>
    </location>
</feature>
<reference evidence="6 7" key="1">
    <citation type="journal article" date="2012" name="Fungal Genet. Biol.">
        <title>The genome of the xerotolerant mold Wallemia sebi reveals adaptations to osmotic stress and suggests cryptic sexual reproduction.</title>
        <authorList>
            <person name="Padamsee M."/>
            <person name="Kumar T.K.A."/>
            <person name="Riley R."/>
            <person name="Binder M."/>
            <person name="Boyd A."/>
            <person name="Calvo A.M."/>
            <person name="Furukawa K."/>
            <person name="Hesse C."/>
            <person name="Hohmann S."/>
            <person name="James T.Y."/>
            <person name="LaButti K."/>
            <person name="Lapidus A."/>
            <person name="Lindquist E."/>
            <person name="Lucas S."/>
            <person name="Miller K."/>
            <person name="Shantappa S."/>
            <person name="Grigoriev I.V."/>
            <person name="Hibbett D.S."/>
            <person name="McLaughlin D.J."/>
            <person name="Spatafora J.W."/>
            <person name="Aime M.C."/>
        </authorList>
    </citation>
    <scope>NUCLEOTIDE SEQUENCE [LARGE SCALE GENOMIC DNA]</scope>
    <source>
        <strain evidence="7">ATCC MYA-4683 / CBS 633.66</strain>
    </source>
</reference>
<protein>
    <submittedName>
        <fullName evidence="6">Uncharacterized protein</fullName>
    </submittedName>
</protein>
<feature type="compositionally biased region" description="Pro residues" evidence="3">
    <location>
        <begin position="391"/>
        <end position="401"/>
    </location>
</feature>
<dbReference type="PRINTS" id="PR00452">
    <property type="entry name" value="SH3DOMAIN"/>
</dbReference>
<dbReference type="PROSITE" id="PS50002">
    <property type="entry name" value="SH3"/>
    <property type="match status" value="2"/>
</dbReference>
<evidence type="ECO:0000313" key="7">
    <source>
        <dbReference type="Proteomes" id="UP000005242"/>
    </source>
</evidence>
<evidence type="ECO:0000256" key="1">
    <source>
        <dbReference type="ARBA" id="ARBA00022443"/>
    </source>
</evidence>
<feature type="compositionally biased region" description="Low complexity" evidence="3">
    <location>
        <begin position="379"/>
        <end position="390"/>
    </location>
</feature>
<evidence type="ECO:0000313" key="6">
    <source>
        <dbReference type="EMBL" id="EIM19702.1"/>
    </source>
</evidence>
<feature type="compositionally biased region" description="Basic and acidic residues" evidence="3">
    <location>
        <begin position="335"/>
        <end position="347"/>
    </location>
</feature>
<dbReference type="GO" id="GO:0051015">
    <property type="term" value="F:actin filament binding"/>
    <property type="evidence" value="ECO:0007669"/>
    <property type="project" value="TreeGrafter"/>
</dbReference>
<dbReference type="PRINTS" id="PR00499">
    <property type="entry name" value="P67PHOX"/>
</dbReference>
<dbReference type="GO" id="GO:0030864">
    <property type="term" value="C:cortical actin cytoskeleton"/>
    <property type="evidence" value="ECO:0007669"/>
    <property type="project" value="TreeGrafter"/>
</dbReference>
<gene>
    <name evidence="6" type="ORF">WALSEDRAFT_61323</name>
</gene>
<dbReference type="Proteomes" id="UP000005242">
    <property type="component" value="Unassembled WGS sequence"/>
</dbReference>
<keyword evidence="1 2" id="KW-0728">SH3 domain</keyword>
<dbReference type="InterPro" id="IPR002108">
    <property type="entry name" value="ADF-H"/>
</dbReference>
<feature type="compositionally biased region" description="Pro residues" evidence="3">
    <location>
        <begin position="568"/>
        <end position="578"/>
    </location>
</feature>
<dbReference type="InParanoid" id="I4Y6W0"/>
<dbReference type="GO" id="GO:0030833">
    <property type="term" value="P:regulation of actin filament polymerization"/>
    <property type="evidence" value="ECO:0007669"/>
    <property type="project" value="TreeGrafter"/>
</dbReference>
<dbReference type="EMBL" id="JH668246">
    <property type="protein sequence ID" value="EIM19702.1"/>
    <property type="molecule type" value="Genomic_DNA"/>
</dbReference>
<dbReference type="Pfam" id="PF00018">
    <property type="entry name" value="SH3_1"/>
    <property type="match status" value="1"/>
</dbReference>
<dbReference type="InterPro" id="IPR001452">
    <property type="entry name" value="SH3_domain"/>
</dbReference>
<dbReference type="eggNOG" id="KOG3655">
    <property type="taxonomic scope" value="Eukaryota"/>
</dbReference>
<sequence>MSLFIHQEVSEAHDKVRQPLSRTDWILLGPAQDGGLKLQSEGAGGLEEIEEEFHDGRIQFAFVRVKDPNSQLPKLVQINWCGESVPEFKKGGFHSQLNQLTQLLSGAHVTINARSQEDLDPDAILKKVSDSSGSKFSVNQSAPALSERPVAPAPVGTAYKPIGTPDIAAMRSNVPKPEAPTPVGTAYTPPRNELANIRQTPPVPQQAPAPVSVPPPAPAQPSIPTPPTQAPKPPSGGLFGGVVGKAGDWSVPKSSPVNTAPAPVPAPAAPTPAPPAPAQSEPEERPGKVGTAYEPVKLPAPKKLGNRFPFAQGTETSAPPAPSSFGGSAPPKKLTWSERQEQARKQAEEEEARSGNALSNASAFQSSAPAAAQPPPMPTSTRPTPVVDNSAPPPPPPPMPSRPDAQPETRAVPPPPAPPAPPMPQSSYEAHSGLGQSPSQEALIQSEMEKLQVEDETSIPPPPPAPPAPPMPAAPVTPAAPAAPVAPPAPAQPQSKGGQRAKVVYEYEATEDNEMDLIEDEIIHDIEQLDEGWWSGKARNGREGLFPANYVELIEEEEIQEAPASASIPPPPPPPPMPARSTSADQGKTAIAEYDYEAGEDNEISFAEGDTITHIDFVSDDWYEGTSKDGKRGLFPANYVVMN</sequence>
<dbReference type="Gene3D" id="2.30.30.40">
    <property type="entry name" value="SH3 Domains"/>
    <property type="match status" value="2"/>
</dbReference>
<dbReference type="SMART" id="SM00102">
    <property type="entry name" value="ADF"/>
    <property type="match status" value="1"/>
</dbReference>
<dbReference type="STRING" id="671144.I4Y6W0"/>
<feature type="domain" description="ADF-H" evidence="5">
    <location>
        <begin position="1"/>
        <end position="129"/>
    </location>
</feature>
<dbReference type="OMA" id="FKEPRGA"/>
<dbReference type="CDD" id="cd11819">
    <property type="entry name" value="SH3_Cortactin_like"/>
    <property type="match status" value="2"/>
</dbReference>
<dbReference type="RefSeq" id="XP_006960210.1">
    <property type="nucleotide sequence ID" value="XM_006960148.1"/>
</dbReference>
<dbReference type="HOGENOM" id="CLU_013085_2_0_1"/>
<name>I4Y6W0_WALMC</name>
<dbReference type="SMART" id="SM00326">
    <property type="entry name" value="SH3"/>
    <property type="match status" value="2"/>
</dbReference>
<feature type="compositionally biased region" description="Low complexity" evidence="3">
    <location>
        <begin position="359"/>
        <end position="371"/>
    </location>
</feature>
<dbReference type="FunCoup" id="I4Y6W0">
    <property type="interactions" value="108"/>
</dbReference>
<dbReference type="KEGG" id="wse:WALSEDRAFT_61323"/>
<dbReference type="Pfam" id="PF00241">
    <property type="entry name" value="Cofilin_ADF"/>
    <property type="match status" value="1"/>
</dbReference>
<keyword evidence="7" id="KW-1185">Reference proteome</keyword>
<proteinExistence type="predicted"/>
<feature type="compositionally biased region" description="Pro residues" evidence="3">
    <location>
        <begin position="201"/>
        <end position="234"/>
    </location>
</feature>
<dbReference type="InterPro" id="IPR029006">
    <property type="entry name" value="ADF-H/Gelsolin-like_dom_sf"/>
</dbReference>
<evidence type="ECO:0000259" key="4">
    <source>
        <dbReference type="PROSITE" id="PS50002"/>
    </source>
</evidence>
<evidence type="ECO:0000256" key="3">
    <source>
        <dbReference type="SAM" id="MobiDB-lite"/>
    </source>
</evidence>
<dbReference type="InterPro" id="IPR036028">
    <property type="entry name" value="SH3-like_dom_sf"/>
</dbReference>
<evidence type="ECO:0000256" key="2">
    <source>
        <dbReference type="PROSITE-ProRule" id="PRU00192"/>
    </source>
</evidence>
<dbReference type="SUPFAM" id="SSF50044">
    <property type="entry name" value="SH3-domain"/>
    <property type="match status" value="2"/>
</dbReference>
<feature type="domain" description="SH3" evidence="4">
    <location>
        <begin position="496"/>
        <end position="556"/>
    </location>
</feature>
<dbReference type="SUPFAM" id="SSF55753">
    <property type="entry name" value="Actin depolymerizing proteins"/>
    <property type="match status" value="1"/>
</dbReference>
<feature type="compositionally biased region" description="Pro residues" evidence="3">
    <location>
        <begin position="412"/>
        <end position="424"/>
    </location>
</feature>
<dbReference type="PANTHER" id="PTHR10829:SF25">
    <property type="entry name" value="DREBRIN-LIKE PROTEIN"/>
    <property type="match status" value="1"/>
</dbReference>
<dbReference type="Pfam" id="PF14604">
    <property type="entry name" value="SH3_9"/>
    <property type="match status" value="1"/>
</dbReference>
<feature type="compositionally biased region" description="Pro residues" evidence="3">
    <location>
        <begin position="262"/>
        <end position="277"/>
    </location>
</feature>
<dbReference type="GO" id="GO:0005884">
    <property type="term" value="C:actin filament"/>
    <property type="evidence" value="ECO:0007669"/>
    <property type="project" value="TreeGrafter"/>
</dbReference>
<dbReference type="PROSITE" id="PS51263">
    <property type="entry name" value="ADF_H"/>
    <property type="match status" value="1"/>
</dbReference>
<dbReference type="Gene3D" id="3.40.20.10">
    <property type="entry name" value="Severin"/>
    <property type="match status" value="1"/>
</dbReference>
<accession>I4Y6W0</accession>